<evidence type="ECO:0008006" key="7">
    <source>
        <dbReference type="Google" id="ProtNLM"/>
    </source>
</evidence>
<keyword evidence="2" id="KW-0472">Membrane</keyword>
<sequence length="562" mass="62255">MGKTGRDFTQIYAIYGVGDWQTPLFLLIHAILFAFLSMFFLLYFEPLCYFTQHFVPFLGPTSARFAAGFTGTVTAISAVCLFFAAGNIFYSSVSLQWEMGQRMVNGVTDWSTVKHALDLGCGRGMLLNAVALHLKKSGSSGRVVGLTPARTPGRNGSKITPDTLSTLRTACLEGVQEYVTCRAGDPRTLPFSDNYFDVVVSGVFLHTVGKEFGPKTAAALAERMRVLGEVVRVLKPGGVGVVWDLVHVPEFVKRLHELRMEEIMLSERVTAFMASSHIVSFRKPSHHSVGANEYVTTRSDDLEDGWPKVGLSMAFPLSSIISFKVSINTPTQPFLSTHFHTTRTQLSNNLTPLFAKRDFFMEETKQPDNVEQFVMNLENRKKRTDRIVSLLFLFLQITCPLPLANWNSWSISSAEAVLYSPETKIPRTGELALRRAIPANTNMKSIQDSLEELSYLLRIPQRKPYGTMEGNVKKALKIATDEKSAILSSVPAELREKGSVLHTSLVDGKGGLQDLLQSIKDKNPDKVSVALASTLDTVAQLELLQAPGLSFLLPEQYATYPR</sequence>
<evidence type="ECO:0000313" key="5">
    <source>
        <dbReference type="EMBL" id="GAA0153214.1"/>
    </source>
</evidence>
<evidence type="ECO:0000256" key="2">
    <source>
        <dbReference type="SAM" id="Phobius"/>
    </source>
</evidence>
<feature type="transmembrane region" description="Helical" evidence="2">
    <location>
        <begin position="24"/>
        <end position="44"/>
    </location>
</feature>
<dbReference type="Gene3D" id="3.40.50.150">
    <property type="entry name" value="Vaccinia Virus protein VP39"/>
    <property type="match status" value="1"/>
</dbReference>
<dbReference type="PANTHER" id="PTHR45277">
    <property type="entry name" value="EXPRESSED PROTEIN"/>
    <property type="match status" value="1"/>
</dbReference>
<evidence type="ECO:0000259" key="4">
    <source>
        <dbReference type="Pfam" id="PF21329"/>
    </source>
</evidence>
<dbReference type="GO" id="GO:0009820">
    <property type="term" value="P:alkaloid metabolic process"/>
    <property type="evidence" value="ECO:0007669"/>
    <property type="project" value="UniProtKB-KW"/>
</dbReference>
<dbReference type="Gene3D" id="1.20.120.290">
    <property type="entry name" value="Oxygen-evolving enhancer protein 3 (PsbQ), four-helix up-down bundle"/>
    <property type="match status" value="1"/>
</dbReference>
<feature type="domain" description="Peptidyl-prolyl cis-trans isomerase CYP38-like PsbQ-like" evidence="4">
    <location>
        <begin position="433"/>
        <end position="542"/>
    </location>
</feature>
<keyword evidence="2" id="KW-1133">Transmembrane helix</keyword>
<accession>A0AAV3PNC1</accession>
<dbReference type="Pfam" id="PF21329">
    <property type="entry name" value="CYP38_PsbQ-like"/>
    <property type="match status" value="1"/>
</dbReference>
<dbReference type="InterPro" id="IPR023222">
    <property type="entry name" value="PsbQ-like_dom_sf"/>
</dbReference>
<evidence type="ECO:0000313" key="6">
    <source>
        <dbReference type="Proteomes" id="UP001454036"/>
    </source>
</evidence>
<dbReference type="InterPro" id="IPR029063">
    <property type="entry name" value="SAM-dependent_MTases_sf"/>
</dbReference>
<keyword evidence="2" id="KW-0812">Transmembrane</keyword>
<gene>
    <name evidence="5" type="ORF">LIER_37635</name>
</gene>
<evidence type="ECO:0000259" key="3">
    <source>
        <dbReference type="Pfam" id="PF08241"/>
    </source>
</evidence>
<comment type="caution">
    <text evidence="5">The sequence shown here is derived from an EMBL/GenBank/DDBJ whole genome shotgun (WGS) entry which is preliminary data.</text>
</comment>
<keyword evidence="1" id="KW-0793">Thylakoid</keyword>
<dbReference type="PANTHER" id="PTHR45277:SF1">
    <property type="entry name" value="EXPRESSED PROTEIN"/>
    <property type="match status" value="1"/>
</dbReference>
<dbReference type="AlphaFoldDB" id="A0AAV3PNC1"/>
<dbReference type="InterPro" id="IPR013216">
    <property type="entry name" value="Methyltransf_11"/>
</dbReference>
<dbReference type="CDD" id="cd02440">
    <property type="entry name" value="AdoMet_MTases"/>
    <property type="match status" value="1"/>
</dbReference>
<dbReference type="EMBL" id="BAABME010018267">
    <property type="protein sequence ID" value="GAA0153214.1"/>
    <property type="molecule type" value="Genomic_DNA"/>
</dbReference>
<evidence type="ECO:0000256" key="1">
    <source>
        <dbReference type="ARBA" id="ARBA00023078"/>
    </source>
</evidence>
<name>A0AAV3PNC1_LITER</name>
<dbReference type="SUPFAM" id="SSF53335">
    <property type="entry name" value="S-adenosyl-L-methionine-dependent methyltransferases"/>
    <property type="match status" value="1"/>
</dbReference>
<keyword evidence="6" id="KW-1185">Reference proteome</keyword>
<proteinExistence type="predicted"/>
<feature type="domain" description="Methyltransferase type 11" evidence="3">
    <location>
        <begin position="117"/>
        <end position="240"/>
    </location>
</feature>
<feature type="transmembrane region" description="Helical" evidence="2">
    <location>
        <begin position="64"/>
        <end position="90"/>
    </location>
</feature>
<dbReference type="GO" id="GO:0008757">
    <property type="term" value="F:S-adenosylmethionine-dependent methyltransferase activity"/>
    <property type="evidence" value="ECO:0007669"/>
    <property type="project" value="InterPro"/>
</dbReference>
<dbReference type="Pfam" id="PF08241">
    <property type="entry name" value="Methyltransf_11"/>
    <property type="match status" value="1"/>
</dbReference>
<dbReference type="Proteomes" id="UP001454036">
    <property type="component" value="Unassembled WGS sequence"/>
</dbReference>
<dbReference type="InterPro" id="IPR048563">
    <property type="entry name" value="CYP38_PsbQ-like"/>
</dbReference>
<protein>
    <recommendedName>
        <fullName evidence="7">Methyltransferase type 11 domain-containing protein</fullName>
    </recommendedName>
</protein>
<reference evidence="5 6" key="1">
    <citation type="submission" date="2024-01" db="EMBL/GenBank/DDBJ databases">
        <title>The complete chloroplast genome sequence of Lithospermum erythrorhizon: insights into the phylogenetic relationship among Boraginaceae species and the maternal lineages of purple gromwells.</title>
        <authorList>
            <person name="Okada T."/>
            <person name="Watanabe K."/>
        </authorList>
    </citation>
    <scope>NUCLEOTIDE SEQUENCE [LARGE SCALE GENOMIC DNA]</scope>
</reference>
<organism evidence="5 6">
    <name type="scientific">Lithospermum erythrorhizon</name>
    <name type="common">Purple gromwell</name>
    <name type="synonym">Lithospermum officinale var. erythrorhizon</name>
    <dbReference type="NCBI Taxonomy" id="34254"/>
    <lineage>
        <taxon>Eukaryota</taxon>
        <taxon>Viridiplantae</taxon>
        <taxon>Streptophyta</taxon>
        <taxon>Embryophyta</taxon>
        <taxon>Tracheophyta</taxon>
        <taxon>Spermatophyta</taxon>
        <taxon>Magnoliopsida</taxon>
        <taxon>eudicotyledons</taxon>
        <taxon>Gunneridae</taxon>
        <taxon>Pentapetalae</taxon>
        <taxon>asterids</taxon>
        <taxon>lamiids</taxon>
        <taxon>Boraginales</taxon>
        <taxon>Boraginaceae</taxon>
        <taxon>Boraginoideae</taxon>
        <taxon>Lithospermeae</taxon>
        <taxon>Lithospermum</taxon>
    </lineage>
</organism>